<evidence type="ECO:0000259" key="8">
    <source>
        <dbReference type="SMART" id="SM01007"/>
    </source>
</evidence>
<dbReference type="InterPro" id="IPR013449">
    <property type="entry name" value="Rhamnulokinase"/>
</dbReference>
<dbReference type="CDD" id="cd07771">
    <property type="entry name" value="ASKHA_NBD_FGGY_RhaB-like"/>
    <property type="match status" value="1"/>
</dbReference>
<keyword evidence="6" id="KW-1015">Disulfide bond</keyword>
<dbReference type="InterPro" id="IPR036409">
    <property type="entry name" value="Aldolase_II/adducin_N_sf"/>
</dbReference>
<evidence type="ECO:0000313" key="10">
    <source>
        <dbReference type="Proteomes" id="UP000678513"/>
    </source>
</evidence>
<sequence>MRDVDCVVAVDLGATSGRVILATFDGKLELREIHRFSTAAQSTEMGLRLDAMTLFGRIQAGIAHAIAAAPGPVRAVGVDSWAVDYGLLAGDELLDQPYNYRDPRCEDGRRAVLEKISPAELYARTGIQDQPFNTVNQLVHDLASGRLGEASRFLLLPDLIGYWLTGQQVAERTNASTTALLSPVTGDWDWELIDWLGLPRRIFPEVIEPGTVVGPIRSGAAVGIPLVAVGSHDTASAVAGAPLRGPDDVYLSSGTWSLLGMELPAPILTETSRQANFTNEAGLDGSVRYLKNITGLWLLSESIRTWGRQGHDHAIPELIAAARGVQDAPVFDAMDPGLVAPGDMPARLKALTGDPRLDDPAVLTRSVLESLAVAYDRTVRELASLTDRNPAQIVIVGGGSANTLLCRLAADHTGLPILAGPKEATAIGNALVQARAVGLITGSLSDARQTVMESCEITEYQPAPTPPAGLLEAICDLSNEFGADPRFTRAGGGNSSATSDGVLWIKPSGVSMATLTPKDLVPLRIDVLTAALDEPDPAPELGDPVQHLAQLARLDEGSRRPSVEILFHALIDDPYVLHTHPLLINAVTCNEDGETLTRELFGDEVLWVPYVDPGLPLAREIASRRREYVERTGRSAPKVIFLMNHGLIVAGASPEAIRATSYRVVGRIQQALDEAATGLSAMAEVFRNAVEAAVVVFEDSRVAVEFPLTREGARFLEQGPLIPDQIVYAGAFPVVIDQESDIAEEVARYRDRHGADPKVAVFPGCGVAAVGGNQEQACTALAVYIDALIVAQAASKLGRVRALDERERRFIETWEAEAYRQKMLHS</sequence>
<dbReference type="InterPro" id="IPR018484">
    <property type="entry name" value="FGGY_N"/>
</dbReference>
<evidence type="ECO:0000313" key="9">
    <source>
        <dbReference type="EMBL" id="QUC08830.1"/>
    </source>
</evidence>
<evidence type="ECO:0000256" key="2">
    <source>
        <dbReference type="ARBA" id="ARBA00022679"/>
    </source>
</evidence>
<dbReference type="Pfam" id="PF00370">
    <property type="entry name" value="FGGY_N"/>
    <property type="match status" value="1"/>
</dbReference>
<keyword evidence="2" id="KW-0808">Transferase</keyword>
<comment type="similarity">
    <text evidence="1">Belongs to the FGGY kinase family.</text>
</comment>
<accession>A0ABX7Y6K3</accession>
<dbReference type="Gene3D" id="3.30.420.40">
    <property type="match status" value="2"/>
</dbReference>
<dbReference type="RefSeq" id="WP_212325421.1">
    <property type="nucleotide sequence ID" value="NZ_AP024463.1"/>
</dbReference>
<evidence type="ECO:0000256" key="7">
    <source>
        <dbReference type="ARBA" id="ARBA00023308"/>
    </source>
</evidence>
<evidence type="ECO:0000256" key="3">
    <source>
        <dbReference type="ARBA" id="ARBA00022741"/>
    </source>
</evidence>
<dbReference type="PANTHER" id="PTHR10196:SF93">
    <property type="entry name" value="L-RHAMNULOKINASE"/>
    <property type="match status" value="1"/>
</dbReference>
<dbReference type="Pfam" id="PF02782">
    <property type="entry name" value="FGGY_C"/>
    <property type="match status" value="1"/>
</dbReference>
<keyword evidence="3" id="KW-0547">Nucleotide-binding</keyword>
<feature type="domain" description="Class II aldolase/adducin N-terminal" evidence="8">
    <location>
        <begin position="472"/>
        <end position="672"/>
    </location>
</feature>
<dbReference type="Proteomes" id="UP000678513">
    <property type="component" value="Chromosome"/>
</dbReference>
<evidence type="ECO:0000256" key="5">
    <source>
        <dbReference type="ARBA" id="ARBA00022840"/>
    </source>
</evidence>
<dbReference type="SUPFAM" id="SSF53639">
    <property type="entry name" value="AraD/HMP-PK domain-like"/>
    <property type="match status" value="1"/>
</dbReference>
<dbReference type="SUPFAM" id="SSF53067">
    <property type="entry name" value="Actin-like ATPase domain"/>
    <property type="match status" value="2"/>
</dbReference>
<gene>
    <name evidence="9" type="ORF">J5A65_03590</name>
</gene>
<dbReference type="InterPro" id="IPR018485">
    <property type="entry name" value="FGGY_C"/>
</dbReference>
<proteinExistence type="inferred from homology"/>
<keyword evidence="10" id="KW-1185">Reference proteome</keyword>
<dbReference type="SMART" id="SM01007">
    <property type="entry name" value="Aldolase_II"/>
    <property type="match status" value="1"/>
</dbReference>
<dbReference type="InterPro" id="IPR001303">
    <property type="entry name" value="Aldolase_II/adducin_N"/>
</dbReference>
<evidence type="ECO:0000256" key="1">
    <source>
        <dbReference type="ARBA" id="ARBA00009156"/>
    </source>
</evidence>
<keyword evidence="4" id="KW-0418">Kinase</keyword>
<name>A0ABX7Y6K3_9ACTN</name>
<organism evidence="9 10">
    <name type="scientific">Arachnia rubra</name>
    <dbReference type="NCBI Taxonomy" id="1547448"/>
    <lineage>
        <taxon>Bacteria</taxon>
        <taxon>Bacillati</taxon>
        <taxon>Actinomycetota</taxon>
        <taxon>Actinomycetes</taxon>
        <taxon>Propionibacteriales</taxon>
        <taxon>Propionibacteriaceae</taxon>
        <taxon>Arachnia</taxon>
    </lineage>
</organism>
<evidence type="ECO:0000256" key="4">
    <source>
        <dbReference type="ARBA" id="ARBA00022777"/>
    </source>
</evidence>
<evidence type="ECO:0000256" key="6">
    <source>
        <dbReference type="ARBA" id="ARBA00023157"/>
    </source>
</evidence>
<keyword evidence="7" id="KW-0684">Rhamnose metabolism</keyword>
<dbReference type="Gene3D" id="3.40.225.10">
    <property type="entry name" value="Class II aldolase/adducin N-terminal domain"/>
    <property type="match status" value="1"/>
</dbReference>
<keyword evidence="5" id="KW-0067">ATP-binding</keyword>
<dbReference type="InterPro" id="IPR043129">
    <property type="entry name" value="ATPase_NBD"/>
</dbReference>
<dbReference type="PANTHER" id="PTHR10196">
    <property type="entry name" value="SUGAR KINASE"/>
    <property type="match status" value="1"/>
</dbReference>
<dbReference type="Pfam" id="PF00596">
    <property type="entry name" value="Aldolase_II"/>
    <property type="match status" value="1"/>
</dbReference>
<protein>
    <submittedName>
        <fullName evidence="9">Class II aldolase/adducin family protein</fullName>
    </submittedName>
</protein>
<reference evidence="9 10" key="1">
    <citation type="submission" date="2021-03" db="EMBL/GenBank/DDBJ databases">
        <title>Human Oral Microbial Genomes.</title>
        <authorList>
            <person name="Johnston C.D."/>
            <person name="Chen T."/>
            <person name="Dewhirst F.E."/>
        </authorList>
    </citation>
    <scope>NUCLEOTIDE SEQUENCE [LARGE SCALE GENOMIC DNA]</scope>
    <source>
        <strain evidence="9 10">DSMZ 100122</strain>
    </source>
</reference>
<dbReference type="EMBL" id="CP072384">
    <property type="protein sequence ID" value="QUC08830.1"/>
    <property type="molecule type" value="Genomic_DNA"/>
</dbReference>